<protein>
    <submittedName>
        <fullName evidence="1">Uncharacterized protein</fullName>
    </submittedName>
</protein>
<name>A0ABP9YR40_9FUNG</name>
<organism evidence="1 2">
    <name type="scientific">Mucor flavus</name>
    <dbReference type="NCBI Taxonomy" id="439312"/>
    <lineage>
        <taxon>Eukaryota</taxon>
        <taxon>Fungi</taxon>
        <taxon>Fungi incertae sedis</taxon>
        <taxon>Mucoromycota</taxon>
        <taxon>Mucoromycotina</taxon>
        <taxon>Mucoromycetes</taxon>
        <taxon>Mucorales</taxon>
        <taxon>Mucorineae</taxon>
        <taxon>Mucoraceae</taxon>
        <taxon>Mucor</taxon>
    </lineage>
</organism>
<reference evidence="1 2" key="1">
    <citation type="submission" date="2024-04" db="EMBL/GenBank/DDBJ databases">
        <title>genome sequences of Mucor flavus KT1a and Helicostylum pulchrum KT1b strains isolated from the surface of a dry-aged beef.</title>
        <authorList>
            <person name="Toyotome T."/>
            <person name="Hosono M."/>
            <person name="Torimaru M."/>
            <person name="Fukuda K."/>
            <person name="Mikami N."/>
        </authorList>
    </citation>
    <scope>NUCLEOTIDE SEQUENCE [LARGE SCALE GENOMIC DNA]</scope>
    <source>
        <strain evidence="1 2">KT1a</strain>
    </source>
</reference>
<evidence type="ECO:0000313" key="1">
    <source>
        <dbReference type="EMBL" id="GAA5809287.1"/>
    </source>
</evidence>
<sequence length="144" mass="16990">MVDKKHYIELTCSARLTSDSVGRIWIISYNKNQDLFICENKSNSKITKMKNVENFVKVWSYDIHQAIKTLPPREDSRNSRPEAYIELFIENDYFAGYTISDDASVPEELIQKYIFLLKDIIEEKKVDEKATGKLKMVQQYDNFY</sequence>
<proteinExistence type="predicted"/>
<gene>
    <name evidence="1" type="ORF">MFLAVUS_002693</name>
</gene>
<accession>A0ABP9YR40</accession>
<keyword evidence="2" id="KW-1185">Reference proteome</keyword>
<evidence type="ECO:0000313" key="2">
    <source>
        <dbReference type="Proteomes" id="UP001473302"/>
    </source>
</evidence>
<dbReference type="Proteomes" id="UP001473302">
    <property type="component" value="Unassembled WGS sequence"/>
</dbReference>
<dbReference type="EMBL" id="BAABUK010000004">
    <property type="protein sequence ID" value="GAA5809287.1"/>
    <property type="molecule type" value="Genomic_DNA"/>
</dbReference>
<comment type="caution">
    <text evidence="1">The sequence shown here is derived from an EMBL/GenBank/DDBJ whole genome shotgun (WGS) entry which is preliminary data.</text>
</comment>